<evidence type="ECO:0000256" key="1">
    <source>
        <dbReference type="ARBA" id="ARBA00012873"/>
    </source>
</evidence>
<keyword evidence="12" id="KW-0511">Multifunctional enzyme</keyword>
<dbReference type="PANTHER" id="PTHR43775">
    <property type="entry name" value="FATTY ACID SYNTHASE"/>
    <property type="match status" value="1"/>
</dbReference>
<dbReference type="GO" id="GO:0016491">
    <property type="term" value="F:oxidoreductase activity"/>
    <property type="evidence" value="ECO:0007669"/>
    <property type="project" value="UniProtKB-KW"/>
</dbReference>
<keyword evidence="10" id="KW-0443">Lipid metabolism</keyword>
<dbReference type="PROSITE" id="PS52004">
    <property type="entry name" value="KS3_2"/>
    <property type="match status" value="1"/>
</dbReference>
<organism evidence="16">
    <name type="scientific">Medioppia subpectinata</name>
    <dbReference type="NCBI Taxonomy" id="1979941"/>
    <lineage>
        <taxon>Eukaryota</taxon>
        <taxon>Metazoa</taxon>
        <taxon>Ecdysozoa</taxon>
        <taxon>Arthropoda</taxon>
        <taxon>Chelicerata</taxon>
        <taxon>Arachnida</taxon>
        <taxon>Acari</taxon>
        <taxon>Acariformes</taxon>
        <taxon>Sarcoptiformes</taxon>
        <taxon>Oribatida</taxon>
        <taxon>Brachypylina</taxon>
        <taxon>Oppioidea</taxon>
        <taxon>Oppiidae</taxon>
        <taxon>Medioppia</taxon>
    </lineage>
</organism>
<dbReference type="Proteomes" id="UP000759131">
    <property type="component" value="Unassembled WGS sequence"/>
</dbReference>
<dbReference type="AlphaFoldDB" id="A0A7R9KEP3"/>
<dbReference type="InterPro" id="IPR032821">
    <property type="entry name" value="PKS_assoc"/>
</dbReference>
<keyword evidence="9" id="KW-0520">NAD</keyword>
<evidence type="ECO:0000313" key="16">
    <source>
        <dbReference type="EMBL" id="CAD7620336.1"/>
    </source>
</evidence>
<evidence type="ECO:0000256" key="6">
    <source>
        <dbReference type="ARBA" id="ARBA00022832"/>
    </source>
</evidence>
<dbReference type="Pfam" id="PF16197">
    <property type="entry name" value="KAsynt_C_assoc"/>
    <property type="match status" value="1"/>
</dbReference>
<dbReference type="InterPro" id="IPR016039">
    <property type="entry name" value="Thiolase-like"/>
</dbReference>
<dbReference type="SUPFAM" id="SSF53901">
    <property type="entry name" value="Thiolase-like"/>
    <property type="match status" value="1"/>
</dbReference>
<keyword evidence="5" id="KW-0378">Hydrolase</keyword>
<keyword evidence="8" id="KW-0560">Oxidoreductase</keyword>
<dbReference type="GO" id="GO:0004312">
    <property type="term" value="F:fatty acid synthase activity"/>
    <property type="evidence" value="ECO:0007669"/>
    <property type="project" value="UniProtKB-EC"/>
</dbReference>
<evidence type="ECO:0000259" key="15">
    <source>
        <dbReference type="PROSITE" id="PS52004"/>
    </source>
</evidence>
<proteinExistence type="inferred from homology"/>
<dbReference type="InterPro" id="IPR014031">
    <property type="entry name" value="Ketoacyl_synth_C"/>
</dbReference>
<dbReference type="InterPro" id="IPR050091">
    <property type="entry name" value="PKS_NRPS_Biosynth_Enz"/>
</dbReference>
<keyword evidence="4" id="KW-0444">Lipid biosynthesis</keyword>
<keyword evidence="17" id="KW-1185">Reference proteome</keyword>
<evidence type="ECO:0000256" key="5">
    <source>
        <dbReference type="ARBA" id="ARBA00022801"/>
    </source>
</evidence>
<evidence type="ECO:0000256" key="13">
    <source>
        <dbReference type="ARBA" id="ARBA00044883"/>
    </source>
</evidence>
<evidence type="ECO:0000256" key="4">
    <source>
        <dbReference type="ARBA" id="ARBA00022516"/>
    </source>
</evidence>
<evidence type="ECO:0000256" key="14">
    <source>
        <dbReference type="RuleBase" id="RU003694"/>
    </source>
</evidence>
<dbReference type="GO" id="GO:0006633">
    <property type="term" value="P:fatty acid biosynthetic process"/>
    <property type="evidence" value="ECO:0007669"/>
    <property type="project" value="UniProtKB-KW"/>
</dbReference>
<dbReference type="PANTHER" id="PTHR43775:SF7">
    <property type="entry name" value="FATTY ACID SYNTHASE"/>
    <property type="match status" value="1"/>
</dbReference>
<evidence type="ECO:0000256" key="11">
    <source>
        <dbReference type="ARBA" id="ARBA00023160"/>
    </source>
</evidence>
<dbReference type="InterPro" id="IPR020841">
    <property type="entry name" value="PKS_Beta-ketoAc_synthase_dom"/>
</dbReference>
<keyword evidence="14" id="KW-0808">Transferase</keyword>
<keyword evidence="3" id="KW-0596">Phosphopantetheine</keyword>
<dbReference type="EMBL" id="CAJPIZ010000206">
    <property type="protein sequence ID" value="CAG2100766.1"/>
    <property type="molecule type" value="Genomic_DNA"/>
</dbReference>
<dbReference type="OrthoDB" id="10065950at2759"/>
<evidence type="ECO:0000256" key="3">
    <source>
        <dbReference type="ARBA" id="ARBA00022450"/>
    </source>
</evidence>
<dbReference type="EMBL" id="OC854781">
    <property type="protein sequence ID" value="CAD7620336.1"/>
    <property type="molecule type" value="Genomic_DNA"/>
</dbReference>
<sequence>MSKTKSGNDVVISGIAGRFPLSNNTDELARNLYDGRDMITGDDSRWPKGTYDLNPRYGKIHDFNLFDSTFFGLPEQMSEGVDPQARMLLEVTYEAIVDAGIGPQSLRGSKTGVYVGVSIYPMADGYPHEIQPDLRQNLQLDLFQHLSNLKSLYASRISFVFDFKGPSLMVDTACSASLSATTLAMNDMRLGNIDTAIVCGTHMLFEPFILQYSQESGLCSPSGVSAVLDQNADGFIKGEAVCCAFLQRRRDARRVYACVVNAKMNIDGNKTTGIFFPSADAQEELMIDTYNEVNINPLDLTYFEAHCTGTKVGDPQEIKAIYNAYVKAPGRTQPLPLGALKSNMGHSEAGSGVAAVIKVCIVYENECIPPNLNMKQLKDECLPYCPPIKPIVELMPYKPGLAAVSNFGIGGANAHVLLEPNHKLGTSDGLRIAETIPRIVNICGRTEDSVKYVMDFIQNNPKRVTNDFLALLAQTMKYTPNVNSSGMPFRGRN</sequence>
<gene>
    <name evidence="16" type="ORF">OSB1V03_LOCUS826</name>
</gene>
<dbReference type="Pfam" id="PF02801">
    <property type="entry name" value="Ketoacyl-synt_C"/>
    <property type="match status" value="1"/>
</dbReference>
<keyword evidence="11" id="KW-0275">Fatty acid biosynthesis</keyword>
<evidence type="ECO:0000256" key="9">
    <source>
        <dbReference type="ARBA" id="ARBA00023027"/>
    </source>
</evidence>
<dbReference type="InterPro" id="IPR014030">
    <property type="entry name" value="Ketoacyl_synth_N"/>
</dbReference>
<comment type="similarity">
    <text evidence="14">Belongs to the thiolase-like superfamily. Beta-ketoacyl-ACP synthases family.</text>
</comment>
<dbReference type="EC" id="2.3.1.85" evidence="1"/>
<evidence type="ECO:0000313" key="17">
    <source>
        <dbReference type="Proteomes" id="UP000759131"/>
    </source>
</evidence>
<protein>
    <recommendedName>
        <fullName evidence="2">Fatty acid synthase</fullName>
        <ecNumber evidence="1">2.3.1.85</ecNumber>
    </recommendedName>
</protein>
<accession>A0A7R9KEP3</accession>
<dbReference type="Gene3D" id="3.30.70.3290">
    <property type="match status" value="1"/>
</dbReference>
<keyword evidence="6" id="KW-0276">Fatty acid metabolism</keyword>
<feature type="domain" description="Ketosynthase family 3 (KS3)" evidence="15">
    <location>
        <begin position="7"/>
        <end position="420"/>
    </location>
</feature>
<evidence type="ECO:0000256" key="10">
    <source>
        <dbReference type="ARBA" id="ARBA00023098"/>
    </source>
</evidence>
<reference evidence="16" key="1">
    <citation type="submission" date="2020-11" db="EMBL/GenBank/DDBJ databases">
        <authorList>
            <person name="Tran Van P."/>
        </authorList>
    </citation>
    <scope>NUCLEOTIDE SEQUENCE</scope>
</reference>
<evidence type="ECO:0000256" key="12">
    <source>
        <dbReference type="ARBA" id="ARBA00023268"/>
    </source>
</evidence>
<name>A0A7R9KEP3_9ACAR</name>
<dbReference type="GO" id="GO:0016787">
    <property type="term" value="F:hydrolase activity"/>
    <property type="evidence" value="ECO:0007669"/>
    <property type="project" value="UniProtKB-KW"/>
</dbReference>
<evidence type="ECO:0000256" key="7">
    <source>
        <dbReference type="ARBA" id="ARBA00022857"/>
    </source>
</evidence>
<dbReference type="CDD" id="cd00833">
    <property type="entry name" value="PKS"/>
    <property type="match status" value="1"/>
</dbReference>
<dbReference type="SMART" id="SM00825">
    <property type="entry name" value="PKS_KS"/>
    <property type="match status" value="1"/>
</dbReference>
<keyword evidence="7" id="KW-0521">NADP</keyword>
<evidence type="ECO:0000256" key="2">
    <source>
        <dbReference type="ARBA" id="ARBA00018769"/>
    </source>
</evidence>
<dbReference type="Gene3D" id="3.40.47.10">
    <property type="match status" value="1"/>
</dbReference>
<evidence type="ECO:0000256" key="8">
    <source>
        <dbReference type="ARBA" id="ARBA00023002"/>
    </source>
</evidence>
<comment type="catalytic activity">
    <reaction evidence="13">
        <text>acetyl-CoA + n malonyl-CoA + 2n NADPH + 2n H(+) = a long-chain fatty acid + (n+1) CoA + n CO2 + 2n NADP(+).</text>
        <dbReference type="EC" id="2.3.1.85"/>
    </reaction>
</comment>
<dbReference type="Pfam" id="PF00109">
    <property type="entry name" value="ketoacyl-synt"/>
    <property type="match status" value="1"/>
</dbReference>